<reference evidence="2" key="1">
    <citation type="journal article" date="2019" name="Environ. Microbiol.">
        <title>Fungal ecological strategies reflected in gene transcription - a case study of two litter decomposers.</title>
        <authorList>
            <person name="Barbi F."/>
            <person name="Kohler A."/>
            <person name="Barry K."/>
            <person name="Baskaran P."/>
            <person name="Daum C."/>
            <person name="Fauchery L."/>
            <person name="Ihrmark K."/>
            <person name="Kuo A."/>
            <person name="LaButti K."/>
            <person name="Lipzen A."/>
            <person name="Morin E."/>
            <person name="Grigoriev I.V."/>
            <person name="Henrissat B."/>
            <person name="Lindahl B."/>
            <person name="Martin F."/>
        </authorList>
    </citation>
    <scope>NUCLEOTIDE SEQUENCE</scope>
    <source>
        <strain evidence="2">JB14</strain>
    </source>
</reference>
<evidence type="ECO:0008006" key="4">
    <source>
        <dbReference type="Google" id="ProtNLM"/>
    </source>
</evidence>
<organism evidence="2 3">
    <name type="scientific">Gymnopus androsaceus JB14</name>
    <dbReference type="NCBI Taxonomy" id="1447944"/>
    <lineage>
        <taxon>Eukaryota</taxon>
        <taxon>Fungi</taxon>
        <taxon>Dikarya</taxon>
        <taxon>Basidiomycota</taxon>
        <taxon>Agaricomycotina</taxon>
        <taxon>Agaricomycetes</taxon>
        <taxon>Agaricomycetidae</taxon>
        <taxon>Agaricales</taxon>
        <taxon>Marasmiineae</taxon>
        <taxon>Omphalotaceae</taxon>
        <taxon>Gymnopus</taxon>
    </lineage>
</organism>
<keyword evidence="3" id="KW-1185">Reference proteome</keyword>
<evidence type="ECO:0000313" key="2">
    <source>
        <dbReference type="EMBL" id="KAE9387347.1"/>
    </source>
</evidence>
<dbReference type="OrthoDB" id="3237158at2759"/>
<feature type="compositionally biased region" description="Acidic residues" evidence="1">
    <location>
        <begin position="188"/>
        <end position="205"/>
    </location>
</feature>
<gene>
    <name evidence="2" type="ORF">BT96DRAFT_768094</name>
</gene>
<dbReference type="SUPFAM" id="SSF53098">
    <property type="entry name" value="Ribonuclease H-like"/>
    <property type="match status" value="1"/>
</dbReference>
<accession>A0A6A4GQ68</accession>
<evidence type="ECO:0000313" key="3">
    <source>
        <dbReference type="Proteomes" id="UP000799118"/>
    </source>
</evidence>
<evidence type="ECO:0000256" key="1">
    <source>
        <dbReference type="SAM" id="MobiDB-lite"/>
    </source>
</evidence>
<name>A0A6A4GQ68_9AGAR</name>
<feature type="non-terminal residue" evidence="2">
    <location>
        <position position="205"/>
    </location>
</feature>
<dbReference type="EMBL" id="ML769806">
    <property type="protein sequence ID" value="KAE9387347.1"/>
    <property type="molecule type" value="Genomic_DNA"/>
</dbReference>
<feature type="non-terminal residue" evidence="2">
    <location>
        <position position="1"/>
    </location>
</feature>
<dbReference type="InterPro" id="IPR012337">
    <property type="entry name" value="RNaseH-like_sf"/>
</dbReference>
<protein>
    <recommendedName>
        <fullName evidence="4">hAT-like transposase RNase-H fold domain-containing protein</fullName>
    </recommendedName>
</protein>
<proteinExistence type="predicted"/>
<dbReference type="Proteomes" id="UP000799118">
    <property type="component" value="Unassembled WGS sequence"/>
</dbReference>
<feature type="region of interest" description="Disordered" evidence="1">
    <location>
        <begin position="172"/>
        <end position="205"/>
    </location>
</feature>
<dbReference type="AlphaFoldDB" id="A0A6A4GQ68"/>
<sequence length="205" mass="23822">FIEVADAIFGPITVIRKNGKIVKKVPWAAFKFSSADWGHVKDCRSILEHPASIQQLFLSSKNVSIYKAIPAFETLLTQWENKRKDPRFELYHPALEAGLAKLRKYYLKFDEKPAYILSLFIHPYYKLHWIELHWGGAEAQQAEFDKGNYDAKNWVDEAEKIVEAMMEQYWEKRHEPPEEVTTSNAASSDEEDFNGNDTNSDNDYD</sequence>